<dbReference type="RefSeq" id="XP_007296998.1">
    <property type="nucleotide sequence ID" value="XM_007296936.1"/>
</dbReference>
<dbReference type="SUPFAM" id="SSF51735">
    <property type="entry name" value="NAD(P)-binding Rossmann-fold domains"/>
    <property type="match status" value="1"/>
</dbReference>
<dbReference type="PANTHER" id="PTHR43669">
    <property type="entry name" value="5-KETO-D-GLUCONATE 5-REDUCTASE"/>
    <property type="match status" value="1"/>
</dbReference>
<dbReference type="KEGG" id="mbe:MBM_09109"/>
<dbReference type="EMBL" id="JH921454">
    <property type="protein sequence ID" value="EKD12880.1"/>
    <property type="molecule type" value="Genomic_DNA"/>
</dbReference>
<dbReference type="Proteomes" id="UP000006753">
    <property type="component" value="Unassembled WGS sequence"/>
</dbReference>
<dbReference type="GO" id="GO:0016491">
    <property type="term" value="F:oxidoreductase activity"/>
    <property type="evidence" value="ECO:0007669"/>
    <property type="project" value="UniProtKB-KW"/>
</dbReference>
<dbReference type="Gene3D" id="3.40.50.720">
    <property type="entry name" value="NAD(P)-binding Rossmann-like Domain"/>
    <property type="match status" value="1"/>
</dbReference>
<organism evidence="3 4">
    <name type="scientific">Marssonina brunnea f. sp. multigermtubi (strain MB_m1)</name>
    <name type="common">Marssonina leaf spot fungus</name>
    <dbReference type="NCBI Taxonomy" id="1072389"/>
    <lineage>
        <taxon>Eukaryota</taxon>
        <taxon>Fungi</taxon>
        <taxon>Dikarya</taxon>
        <taxon>Ascomycota</taxon>
        <taxon>Pezizomycotina</taxon>
        <taxon>Leotiomycetes</taxon>
        <taxon>Helotiales</taxon>
        <taxon>Drepanopezizaceae</taxon>
        <taxon>Drepanopeziza</taxon>
    </lineage>
</organism>
<gene>
    <name evidence="3" type="ORF">MBM_09109</name>
</gene>
<dbReference type="PRINTS" id="PR00081">
    <property type="entry name" value="GDHRDH"/>
</dbReference>
<dbReference type="InterPro" id="IPR002347">
    <property type="entry name" value="SDR_fam"/>
</dbReference>
<dbReference type="InParanoid" id="K1W749"/>
<name>K1W749_MARBU</name>
<dbReference type="HOGENOM" id="CLU_010194_2_6_1"/>
<keyword evidence="2" id="KW-0560">Oxidoreductase</keyword>
<dbReference type="OMA" id="LPRCANY"/>
<accession>K1W749</accession>
<dbReference type="Pfam" id="PF00106">
    <property type="entry name" value="adh_short"/>
    <property type="match status" value="1"/>
</dbReference>
<dbReference type="AlphaFoldDB" id="K1W749"/>
<evidence type="ECO:0000313" key="3">
    <source>
        <dbReference type="EMBL" id="EKD12880.1"/>
    </source>
</evidence>
<dbReference type="PANTHER" id="PTHR43669:SF11">
    <property type="entry name" value="SHORT-CHAIN DEHYDROGENASE_OXIDOREDUCTASE"/>
    <property type="match status" value="1"/>
</dbReference>
<dbReference type="eggNOG" id="KOG1204">
    <property type="taxonomic scope" value="Eukaryota"/>
</dbReference>
<keyword evidence="4" id="KW-1185">Reference proteome</keyword>
<reference evidence="3 4" key="1">
    <citation type="journal article" date="2012" name="BMC Genomics">
        <title>Sequencing the genome of Marssonina brunnea reveals fungus-poplar co-evolution.</title>
        <authorList>
            <person name="Zhu S."/>
            <person name="Cao Y.-Z."/>
            <person name="Jiang C."/>
            <person name="Tan B.-Y."/>
            <person name="Wang Z."/>
            <person name="Feng S."/>
            <person name="Zhang L."/>
            <person name="Su X.-H."/>
            <person name="Brejova B."/>
            <person name="Vinar T."/>
            <person name="Xu M."/>
            <person name="Wang M.-X."/>
            <person name="Zhang S.-G."/>
            <person name="Huang M.-R."/>
            <person name="Wu R."/>
            <person name="Zhou Y."/>
        </authorList>
    </citation>
    <scope>NUCLEOTIDE SEQUENCE [LARGE SCALE GENOMIC DNA]</scope>
    <source>
        <strain evidence="3 4">MB_m1</strain>
    </source>
</reference>
<dbReference type="GeneID" id="18765044"/>
<dbReference type="OrthoDB" id="37659at2759"/>
<evidence type="ECO:0000313" key="4">
    <source>
        <dbReference type="Proteomes" id="UP000006753"/>
    </source>
</evidence>
<evidence type="ECO:0000256" key="1">
    <source>
        <dbReference type="ARBA" id="ARBA00006484"/>
    </source>
</evidence>
<dbReference type="InterPro" id="IPR036291">
    <property type="entry name" value="NAD(P)-bd_dom_sf"/>
</dbReference>
<protein>
    <submittedName>
        <fullName evidence="3">Putative short-chain dehydrogenase/reductase family oxidoreductase</fullName>
    </submittedName>
</protein>
<comment type="similarity">
    <text evidence="1">Belongs to the short-chain dehydrogenases/reductases (SDR) family.</text>
</comment>
<proteinExistence type="inferred from homology"/>
<evidence type="ECO:0000256" key="2">
    <source>
        <dbReference type="ARBA" id="ARBA00023002"/>
    </source>
</evidence>
<sequence length="274" mass="29878">MAAAPAATALEYPYATVLVLGATSGIGLALAEKLVTNGSHVIAVGRREEKLASFQEKHGRDKVSIIKFDITDLEGIPGFVENVTKAHPTLSSVIVNSGIQRRLDFTAPSSIDLSAVSAELTTNYLAPIHLTTAFLPHLTSLSRQTRTSIVFTTSGLALVPITRCPNYCATKAALHHAVLCLREQLRHTAENLTVVEVMPPAVQTELHDAKHQPDIKEGGKIGMPLEKFTEECWTGLCEGKEEVPVEMAMFWYEGFEKERQKMFKSLVEKGVGVL</sequence>